<evidence type="ECO:0000259" key="1">
    <source>
        <dbReference type="PROSITE" id="PS51766"/>
    </source>
</evidence>
<dbReference type="SUPFAM" id="SSF63446">
    <property type="entry name" value="Type I dockerin domain"/>
    <property type="match status" value="1"/>
</dbReference>
<dbReference type="GO" id="GO:0000272">
    <property type="term" value="P:polysaccharide catabolic process"/>
    <property type="evidence" value="ECO:0007669"/>
    <property type="project" value="InterPro"/>
</dbReference>
<dbReference type="EMBL" id="PDUD01000063">
    <property type="protein sequence ID" value="PHN01111.1"/>
    <property type="molecule type" value="Genomic_DNA"/>
</dbReference>
<dbReference type="Gene3D" id="1.10.1330.10">
    <property type="entry name" value="Dockerin domain"/>
    <property type="match status" value="1"/>
</dbReference>
<organism evidence="2 3">
    <name type="scientific">Flavilitoribacter nigricans (strain ATCC 23147 / DSM 23189 / NBRC 102662 / NCIMB 1420 / SS-2)</name>
    <name type="common">Lewinella nigricans</name>
    <dbReference type="NCBI Taxonomy" id="1122177"/>
    <lineage>
        <taxon>Bacteria</taxon>
        <taxon>Pseudomonadati</taxon>
        <taxon>Bacteroidota</taxon>
        <taxon>Saprospiria</taxon>
        <taxon>Saprospirales</taxon>
        <taxon>Lewinellaceae</taxon>
        <taxon>Flavilitoribacter</taxon>
    </lineage>
</organism>
<dbReference type="CDD" id="cd14252">
    <property type="entry name" value="Dockerin_like"/>
    <property type="match status" value="1"/>
</dbReference>
<dbReference type="SUPFAM" id="SSF49464">
    <property type="entry name" value="Carboxypeptidase regulatory domain-like"/>
    <property type="match status" value="1"/>
</dbReference>
<dbReference type="RefSeq" id="WP_099155509.1">
    <property type="nucleotide sequence ID" value="NZ_PDUD01000063.1"/>
</dbReference>
<dbReference type="OrthoDB" id="9800887at2"/>
<accession>A0A2D0MXV3</accession>
<comment type="caution">
    <text evidence="2">The sequence shown here is derived from an EMBL/GenBank/DDBJ whole genome shotgun (WGS) entry which is preliminary data.</text>
</comment>
<dbReference type="NCBIfam" id="TIGR04183">
    <property type="entry name" value="Por_Secre_tail"/>
    <property type="match status" value="1"/>
</dbReference>
<dbReference type="PROSITE" id="PS51766">
    <property type="entry name" value="DOCKERIN"/>
    <property type="match status" value="1"/>
</dbReference>
<dbReference type="InterPro" id="IPR008969">
    <property type="entry name" value="CarboxyPept-like_regulatory"/>
</dbReference>
<keyword evidence="3" id="KW-1185">Reference proteome</keyword>
<evidence type="ECO:0000313" key="3">
    <source>
        <dbReference type="Proteomes" id="UP000223913"/>
    </source>
</evidence>
<dbReference type="InterPro" id="IPR036439">
    <property type="entry name" value="Dockerin_dom_sf"/>
</dbReference>
<reference evidence="2 3" key="1">
    <citation type="submission" date="2017-10" db="EMBL/GenBank/DDBJ databases">
        <title>The draft genome sequence of Lewinella nigricans NBRC 102662.</title>
        <authorList>
            <person name="Wang K."/>
        </authorList>
    </citation>
    <scope>NUCLEOTIDE SEQUENCE [LARGE SCALE GENOMIC DNA]</scope>
    <source>
        <strain evidence="2 3">NBRC 102662</strain>
    </source>
</reference>
<gene>
    <name evidence="2" type="ORF">CRP01_38900</name>
</gene>
<name>A0A2D0MXV3_FLAN2</name>
<dbReference type="InterPro" id="IPR026444">
    <property type="entry name" value="Secre_tail"/>
</dbReference>
<feature type="domain" description="Dockerin" evidence="1">
    <location>
        <begin position="1175"/>
        <end position="1244"/>
    </location>
</feature>
<dbReference type="Proteomes" id="UP000223913">
    <property type="component" value="Unassembled WGS sequence"/>
</dbReference>
<sequence>MKGTSCLIPASLRFVLFCLIGAGLILPNEAFASENNFPSEFDLTCSNQVNVNLQGDCQALLVAENLLLGDKTGLDMSLYSIVVDDADKSNGGTVDGCGTFIYEISGPDNFGCWGYVTAEDKEPVAIECLEDINGYETEAGFVEFLCSDLDTLLIKGVAEYTTDADGNVVEISDELKKILDITGYPTIIENCGDVVVTVKDEVVVPDDNCLRTSIKRTFTATNSACLESSASCVTNIYFNLPDLDDVDLPKETVELECSDEFELDDKGNPHPDETGYPTVTSAFGTYDLNDTYCNLGASYKDGERVEVCEGTYKIVRSWQILDWCNGLERILEASQVIKVVDSKGPVVMCEPVDYDHDGISDLRTYSTGPYDCTASFEVPMPIVEDECSSWTVLTEILAGGYEGPVVATILPDKSRYVSGIPLGCHVIRYTVVDDCGNKTVKLCPFQIEDQVAPIAVCDDDLHIGIGGLGYARVDATDIDEGSSDNCGPIRVEVRRRILDITTYDCLDIFDTDGNGVVINDEVRLSAEFGDPDGDGVPGEFFYYTPWEEYVEFSCCDMNENVRIELRVWDDRNGNGYPGDTDEVDLCFNYEETSLVTDNYNVCWLDVLIEDKVEPVCVPPLPAEIDCNALPFDFDPTDADQMTELFGAAEGSDNCPDWTVTELDPVTDNINDCGAGSFVRRFEVTDAKGIKSATCEQVITIHQIHDYWIKFPADAQAECGTPTPDTVMVKEDACDLLAISVKDEFFSASGDECYKIFRTYSVINWCEYDGESGPVVVNRDEDCDGYPGDEDVYVIVKTRKDTDPCADYYGGEPAESYQHVWYDRDSDPFNLLPMAGTKGEDCDYETNPFGFWKEVIPITENEPKDKDTDNYPEGYYGDHCETMASVGYWQYTQVIKVYDTVNPIVSWDEMDPFCSYSSDFDNGCPAEVTINFSVDENCTPDDLTIKLFLDADADGVIDEEITDLLSGTYPNYSVTGTFPLGTHSLGVSVDDGCGNQVGINIPFEVADCKAPVPTCLNGLAIELMPVIPAEDVNGDGVIDDGAMTIWASDFVASPAYDCSGEVTYSINRSIGETPDPSKTALTLTCSDPPNTLIQIWAYDAAGNSDLCETYLLVQDNMVQCNGLTGGGAVAGVVALESSVAVQDVEVSVSGQELMGAMTDVEGRYTIEGLEEGFDYSLIAHKNENPLNGVSTFDLVLMSKHILGTQLLDSPYKMIAADVNNSGTITSMDAISLRRLVLNIDTKFSNNSSWRFIPRRFDFPNASNPWSAPFPEVLNINNLQGTVTDRSFVAIKIGDLNSSAIGNVAQGNPRNIQGAFALDLDEQQLQAGGTYRVDFRAKDLADIQGFQGTINLEQGAVELIDIEAGVLTMDNFGLRLIDEGFITTSWHRIGDLQTSGEEILFTLILRSRTEAPLSEVIRLSSRQTVAEAYNNNDELLDLNLSFGAEAQAAGIELYQNRPNPFFEDSQIGFYLPEAASVSLTIHDASGRMIKLIRGDFARGNHQFNIRRSDLASSGVLYYTLTSGTFTATKKMIIIE</sequence>
<evidence type="ECO:0000313" key="2">
    <source>
        <dbReference type="EMBL" id="PHN01111.1"/>
    </source>
</evidence>
<dbReference type="InterPro" id="IPR016134">
    <property type="entry name" value="Dockerin_dom"/>
</dbReference>
<proteinExistence type="predicted"/>
<protein>
    <recommendedName>
        <fullName evidence="1">Dockerin domain-containing protein</fullName>
    </recommendedName>
</protein>